<evidence type="ECO:0000313" key="4">
    <source>
        <dbReference type="Proteomes" id="UP000192472"/>
    </source>
</evidence>
<accession>A0A1W2G6Z6</accession>
<name>A0A1W2G6Z6_REIFA</name>
<evidence type="ECO:0000259" key="2">
    <source>
        <dbReference type="PROSITE" id="PS51176"/>
    </source>
</evidence>
<dbReference type="Pfam" id="PF02153">
    <property type="entry name" value="PDH_N"/>
    <property type="match status" value="1"/>
</dbReference>
<dbReference type="PANTHER" id="PTHR21363:SF0">
    <property type="entry name" value="PREPHENATE DEHYDROGENASE [NADP(+)]"/>
    <property type="match status" value="1"/>
</dbReference>
<dbReference type="RefSeq" id="WP_084371108.1">
    <property type="nucleotide sequence ID" value="NZ_FWYF01000001.1"/>
</dbReference>
<dbReference type="InterPro" id="IPR046826">
    <property type="entry name" value="PDH_N"/>
</dbReference>
<dbReference type="InterPro" id="IPR036291">
    <property type="entry name" value="NAD(P)-bd_dom_sf"/>
</dbReference>
<evidence type="ECO:0000313" key="3">
    <source>
        <dbReference type="EMBL" id="SMD32450.1"/>
    </source>
</evidence>
<dbReference type="Proteomes" id="UP000192472">
    <property type="component" value="Unassembled WGS sequence"/>
</dbReference>
<sequence>MIVSIIGLGLIGGSAALKLKKSGFADQVIGVDVNDEHADKAKALGLVDDTLVLPKALAISDLVILAIPVDSIRKLLPSVLDRIEEGTTVIDLGSTKSGICGAVLGHINRKNFVAAHPIAGTENSGPEAAFDSLFDGKTGIICDKEESQESSYLLAKACLEAMDMHVVEMDSKSHDLHIAYVSHLSHISSFVLGQTVLEIEKDEATIFNMAGSGFESTVRLAKSSPKMWGPIFKQNQKHISDSLGAYIENLKAFKNMIDEGQEEAMMDCMENANEIRRVLDGINDKSKEREKLNQII</sequence>
<organism evidence="3 4">
    <name type="scientific">Reichenbachiella faecimaris</name>
    <dbReference type="NCBI Taxonomy" id="692418"/>
    <lineage>
        <taxon>Bacteria</taxon>
        <taxon>Pseudomonadati</taxon>
        <taxon>Bacteroidota</taxon>
        <taxon>Cytophagia</taxon>
        <taxon>Cytophagales</taxon>
        <taxon>Reichenbachiellaceae</taxon>
        <taxon>Reichenbachiella</taxon>
    </lineage>
</organism>
<protein>
    <submittedName>
        <fullName evidence="3">Prephenate dehydrogenase</fullName>
    </submittedName>
</protein>
<dbReference type="EMBL" id="FWYF01000001">
    <property type="protein sequence ID" value="SMD32450.1"/>
    <property type="molecule type" value="Genomic_DNA"/>
</dbReference>
<reference evidence="3 4" key="1">
    <citation type="submission" date="2017-04" db="EMBL/GenBank/DDBJ databases">
        <authorList>
            <person name="Afonso C.L."/>
            <person name="Miller P.J."/>
            <person name="Scott M.A."/>
            <person name="Spackman E."/>
            <person name="Goraichik I."/>
            <person name="Dimitrov K.M."/>
            <person name="Suarez D.L."/>
            <person name="Swayne D.E."/>
        </authorList>
    </citation>
    <scope>NUCLEOTIDE SEQUENCE [LARGE SCALE GENOMIC DNA]</scope>
    <source>
        <strain evidence="3 4">DSM 26133</strain>
    </source>
</reference>
<dbReference type="SUPFAM" id="SSF51735">
    <property type="entry name" value="NAD(P)-binding Rossmann-fold domains"/>
    <property type="match status" value="1"/>
</dbReference>
<dbReference type="Gene3D" id="1.10.3660.10">
    <property type="entry name" value="6-phosphogluconate dehydrogenase C-terminal like domain"/>
    <property type="match status" value="1"/>
</dbReference>
<dbReference type="SUPFAM" id="SSF48179">
    <property type="entry name" value="6-phosphogluconate dehydrogenase C-terminal domain-like"/>
    <property type="match status" value="1"/>
</dbReference>
<dbReference type="PANTHER" id="PTHR21363">
    <property type="entry name" value="PREPHENATE DEHYDROGENASE"/>
    <property type="match status" value="1"/>
</dbReference>
<keyword evidence="4" id="KW-1185">Reference proteome</keyword>
<gene>
    <name evidence="3" type="ORF">SAMN04488029_0795</name>
</gene>
<proteinExistence type="predicted"/>
<dbReference type="GO" id="GO:0070403">
    <property type="term" value="F:NAD+ binding"/>
    <property type="evidence" value="ECO:0007669"/>
    <property type="project" value="InterPro"/>
</dbReference>
<dbReference type="GO" id="GO:0008977">
    <property type="term" value="F:prephenate dehydrogenase (NAD+) activity"/>
    <property type="evidence" value="ECO:0007669"/>
    <property type="project" value="InterPro"/>
</dbReference>
<dbReference type="FunFam" id="3.40.50.720:FF:000208">
    <property type="entry name" value="Prephenate dehydrogenase"/>
    <property type="match status" value="1"/>
</dbReference>
<dbReference type="InterPro" id="IPR050812">
    <property type="entry name" value="Preph/Arog_dehydrog"/>
</dbReference>
<dbReference type="GO" id="GO:0006571">
    <property type="term" value="P:tyrosine biosynthetic process"/>
    <property type="evidence" value="ECO:0007669"/>
    <property type="project" value="InterPro"/>
</dbReference>
<dbReference type="Gene3D" id="3.40.50.720">
    <property type="entry name" value="NAD(P)-binding Rossmann-like Domain"/>
    <property type="match status" value="1"/>
</dbReference>
<evidence type="ECO:0000256" key="1">
    <source>
        <dbReference type="ARBA" id="ARBA00023002"/>
    </source>
</evidence>
<dbReference type="Pfam" id="PF20463">
    <property type="entry name" value="PDH_C"/>
    <property type="match status" value="1"/>
</dbReference>
<dbReference type="GO" id="GO:0004665">
    <property type="term" value="F:prephenate dehydrogenase (NADP+) activity"/>
    <property type="evidence" value="ECO:0007669"/>
    <property type="project" value="InterPro"/>
</dbReference>
<keyword evidence="1" id="KW-0560">Oxidoreductase</keyword>
<dbReference type="InterPro" id="IPR003099">
    <property type="entry name" value="Prephen_DH"/>
</dbReference>
<dbReference type="InterPro" id="IPR046825">
    <property type="entry name" value="PDH_C"/>
</dbReference>
<dbReference type="AlphaFoldDB" id="A0A1W2G6Z6"/>
<feature type="domain" description="Prephenate/arogenate dehydrogenase" evidence="2">
    <location>
        <begin position="1"/>
        <end position="287"/>
    </location>
</feature>
<dbReference type="OrthoDB" id="9802008at2"/>
<dbReference type="NCBIfam" id="NF006307">
    <property type="entry name" value="PRK08507.1"/>
    <property type="match status" value="1"/>
</dbReference>
<dbReference type="InterPro" id="IPR008927">
    <property type="entry name" value="6-PGluconate_DH-like_C_sf"/>
</dbReference>
<dbReference type="STRING" id="692418.SAMN04488029_0795"/>
<dbReference type="PROSITE" id="PS51176">
    <property type="entry name" value="PDH_ADH"/>
    <property type="match status" value="1"/>
</dbReference>